<feature type="region of interest" description="Disordered" evidence="1">
    <location>
        <begin position="167"/>
        <end position="219"/>
    </location>
</feature>
<feature type="compositionally biased region" description="Polar residues" evidence="1">
    <location>
        <begin position="129"/>
        <end position="144"/>
    </location>
</feature>
<accession>A0AAD2G1H6</accession>
<protein>
    <submittedName>
        <fullName evidence="2">Uncharacterized protein</fullName>
    </submittedName>
</protein>
<feature type="compositionally biased region" description="Basic and acidic residues" evidence="1">
    <location>
        <begin position="202"/>
        <end position="211"/>
    </location>
</feature>
<sequence length="254" mass="27835">MRSRTSCQQRRRSRQGVGASSCSSSDHLLYRHHQDIIPTTIRSFESASELKIQSKRLSLGSHCSISTLGDGLSHDHDDAHDRGLVLLPESPIPPIHRWKQILGKDNSDLDLPPIGPKRSTGNLDDFQEHASNNEAISMKNGNQNRSRRLSLDTPPCIALRRSSNHVRADLSTNDDDDDASDYGFSSDEDDSSAISPGVPRISSDRPPELARRLMSPLPTTEVNGVNLMASEIRSLGLEAELLSETPQGNKALAS</sequence>
<feature type="region of interest" description="Disordered" evidence="1">
    <location>
        <begin position="103"/>
        <end position="155"/>
    </location>
</feature>
<evidence type="ECO:0000313" key="2">
    <source>
        <dbReference type="EMBL" id="CAJ1959687.1"/>
    </source>
</evidence>
<evidence type="ECO:0000313" key="3">
    <source>
        <dbReference type="Proteomes" id="UP001295423"/>
    </source>
</evidence>
<dbReference type="EMBL" id="CAKOGP040002014">
    <property type="protein sequence ID" value="CAJ1959687.1"/>
    <property type="molecule type" value="Genomic_DNA"/>
</dbReference>
<name>A0AAD2G1H6_9STRA</name>
<feature type="compositionally biased region" description="Basic residues" evidence="1">
    <location>
        <begin position="1"/>
        <end position="14"/>
    </location>
</feature>
<feature type="compositionally biased region" description="Acidic residues" evidence="1">
    <location>
        <begin position="172"/>
        <end position="191"/>
    </location>
</feature>
<organism evidence="2 3">
    <name type="scientific">Cylindrotheca closterium</name>
    <dbReference type="NCBI Taxonomy" id="2856"/>
    <lineage>
        <taxon>Eukaryota</taxon>
        <taxon>Sar</taxon>
        <taxon>Stramenopiles</taxon>
        <taxon>Ochrophyta</taxon>
        <taxon>Bacillariophyta</taxon>
        <taxon>Bacillariophyceae</taxon>
        <taxon>Bacillariophycidae</taxon>
        <taxon>Bacillariales</taxon>
        <taxon>Bacillariaceae</taxon>
        <taxon>Cylindrotheca</taxon>
    </lineage>
</organism>
<reference evidence="2" key="1">
    <citation type="submission" date="2023-08" db="EMBL/GenBank/DDBJ databases">
        <authorList>
            <person name="Audoor S."/>
            <person name="Bilcke G."/>
        </authorList>
    </citation>
    <scope>NUCLEOTIDE SEQUENCE</scope>
</reference>
<keyword evidence="3" id="KW-1185">Reference proteome</keyword>
<evidence type="ECO:0000256" key="1">
    <source>
        <dbReference type="SAM" id="MobiDB-lite"/>
    </source>
</evidence>
<proteinExistence type="predicted"/>
<gene>
    <name evidence="2" type="ORF">CYCCA115_LOCUS18106</name>
</gene>
<dbReference type="Proteomes" id="UP001295423">
    <property type="component" value="Unassembled WGS sequence"/>
</dbReference>
<dbReference type="AlphaFoldDB" id="A0AAD2G1H6"/>
<feature type="region of interest" description="Disordered" evidence="1">
    <location>
        <begin position="1"/>
        <end position="24"/>
    </location>
</feature>
<comment type="caution">
    <text evidence="2">The sequence shown here is derived from an EMBL/GenBank/DDBJ whole genome shotgun (WGS) entry which is preliminary data.</text>
</comment>